<comment type="caution">
    <text evidence="2">The sequence shown here is derived from an EMBL/GenBank/DDBJ whole genome shotgun (WGS) entry which is preliminary data.</text>
</comment>
<feature type="compositionally biased region" description="Polar residues" evidence="1">
    <location>
        <begin position="41"/>
        <end position="60"/>
    </location>
</feature>
<accession>A0A9J5YXE1</accession>
<name>A0A9J5YXE1_SOLCO</name>
<feature type="compositionally biased region" description="Basic and acidic residues" evidence="1">
    <location>
        <begin position="68"/>
        <end position="92"/>
    </location>
</feature>
<feature type="region of interest" description="Disordered" evidence="1">
    <location>
        <begin position="1"/>
        <end position="92"/>
    </location>
</feature>
<dbReference type="AlphaFoldDB" id="A0A9J5YXE1"/>
<organism evidence="2 3">
    <name type="scientific">Solanum commersonii</name>
    <name type="common">Commerson's wild potato</name>
    <name type="synonym">Commerson's nightshade</name>
    <dbReference type="NCBI Taxonomy" id="4109"/>
    <lineage>
        <taxon>Eukaryota</taxon>
        <taxon>Viridiplantae</taxon>
        <taxon>Streptophyta</taxon>
        <taxon>Embryophyta</taxon>
        <taxon>Tracheophyta</taxon>
        <taxon>Spermatophyta</taxon>
        <taxon>Magnoliopsida</taxon>
        <taxon>eudicotyledons</taxon>
        <taxon>Gunneridae</taxon>
        <taxon>Pentapetalae</taxon>
        <taxon>asterids</taxon>
        <taxon>lamiids</taxon>
        <taxon>Solanales</taxon>
        <taxon>Solanaceae</taxon>
        <taxon>Solanoideae</taxon>
        <taxon>Solaneae</taxon>
        <taxon>Solanum</taxon>
    </lineage>
</organism>
<dbReference type="Proteomes" id="UP000824120">
    <property type="component" value="Chromosome 5"/>
</dbReference>
<keyword evidence="3" id="KW-1185">Reference proteome</keyword>
<dbReference type="EMBL" id="JACXVP010000005">
    <property type="protein sequence ID" value="KAG5605257.1"/>
    <property type="molecule type" value="Genomic_DNA"/>
</dbReference>
<proteinExistence type="predicted"/>
<feature type="region of interest" description="Disordered" evidence="1">
    <location>
        <begin position="134"/>
        <end position="155"/>
    </location>
</feature>
<evidence type="ECO:0000313" key="3">
    <source>
        <dbReference type="Proteomes" id="UP000824120"/>
    </source>
</evidence>
<reference evidence="2 3" key="1">
    <citation type="submission" date="2020-09" db="EMBL/GenBank/DDBJ databases">
        <title>De no assembly of potato wild relative species, Solanum commersonii.</title>
        <authorList>
            <person name="Cho K."/>
        </authorList>
    </citation>
    <scope>NUCLEOTIDE SEQUENCE [LARGE SCALE GENOMIC DNA]</scope>
    <source>
        <strain evidence="2">LZ3.2</strain>
        <tissue evidence="2">Leaf</tissue>
    </source>
</reference>
<dbReference type="OrthoDB" id="1320399at2759"/>
<sequence length="172" mass="19628">MVGVITENKFNILTKEQQEGGDEGEKNNFPVQETKEDTPGVQMSDNKVTKSNNQENTNENDPIEVDSQLEKKDTTTSIEKEDKNNHAELEHNREVVVTDIMKGPELIEEEDEVLQHRKDTEEDEDMEYNIQQISKVGDLSPRHTNSLKQGARKGNKHFMYKSKQGVAGEDIE</sequence>
<evidence type="ECO:0000256" key="1">
    <source>
        <dbReference type="SAM" id="MobiDB-lite"/>
    </source>
</evidence>
<protein>
    <submittedName>
        <fullName evidence="2">Uncharacterized protein</fullName>
    </submittedName>
</protein>
<gene>
    <name evidence="2" type="ORF">H5410_026749</name>
</gene>
<evidence type="ECO:0000313" key="2">
    <source>
        <dbReference type="EMBL" id="KAG5605257.1"/>
    </source>
</evidence>